<protein>
    <recommendedName>
        <fullName evidence="2">C2 domain-containing protein</fullName>
    </recommendedName>
</protein>
<evidence type="ECO:0000313" key="3">
    <source>
        <dbReference type="EMBL" id="KAK6741492.1"/>
    </source>
</evidence>
<sequence>MQRRRTYSLPSARRDHECNDSELRLDRILTHLSFLRIHIDNIVLPQENELIERLYREGALYGFNLEYQFPCLESVSKSLRASVRIPAKSFTMTDIQFRHKRVVLLHMNTDIIPFWNREHLKMRLHIQLNTRGKFSTRLLAQCTVPLAELLIPPFCICRDFNFIATKGMTFEGSSLIRIDLGSRDKKLMEKLNNLRDPLLESTYVVHGVSTEKHPGTRSTSSSQSLPSENRPPSRHIPPHRVTSKPGAVPFHERIPSNLTDFSDSVFEDHLATKHPVIHSTGREFRPAVRSDTSSTARERERASPLKKCLVQLTVHEARGLPAVQDERNRYISPNTYISVLGRDGELRSSICERSRRPLWNWSARFYVSGERRNLLVKVFHRDNDGDKLLGFVSIPLPVEEARRVDYEMVDLSGRAGANGEVPVLTMSMETIDQNMSRPPSSYTDGLSPSPRITPPHLRSSSTSSISEISARDQRTIITATREELAEKLRRNLADLDRLMKNIKE</sequence>
<dbReference type="Gene3D" id="2.60.40.150">
    <property type="entry name" value="C2 domain"/>
    <property type="match status" value="1"/>
</dbReference>
<dbReference type="Pfam" id="PF00168">
    <property type="entry name" value="C2"/>
    <property type="match status" value="1"/>
</dbReference>
<dbReference type="InterPro" id="IPR035892">
    <property type="entry name" value="C2_domain_sf"/>
</dbReference>
<dbReference type="InterPro" id="IPR000008">
    <property type="entry name" value="C2_dom"/>
</dbReference>
<dbReference type="EMBL" id="JAVFWL010000003">
    <property type="protein sequence ID" value="KAK6741492.1"/>
    <property type="molecule type" value="Genomic_DNA"/>
</dbReference>
<dbReference type="SUPFAM" id="SSF49562">
    <property type="entry name" value="C2 domain (Calcium/lipid-binding domain, CaLB)"/>
    <property type="match status" value="1"/>
</dbReference>
<name>A0ABR1CUF4_NECAM</name>
<feature type="region of interest" description="Disordered" evidence="1">
    <location>
        <begin position="433"/>
        <end position="469"/>
    </location>
</feature>
<evidence type="ECO:0000256" key="1">
    <source>
        <dbReference type="SAM" id="MobiDB-lite"/>
    </source>
</evidence>
<keyword evidence="4" id="KW-1185">Reference proteome</keyword>
<feature type="compositionally biased region" description="Low complexity" evidence="1">
    <location>
        <begin position="459"/>
        <end position="468"/>
    </location>
</feature>
<reference evidence="3 4" key="1">
    <citation type="submission" date="2023-08" db="EMBL/GenBank/DDBJ databases">
        <title>A Necator americanus chromosomal reference genome.</title>
        <authorList>
            <person name="Ilik V."/>
            <person name="Petrzelkova K.J."/>
            <person name="Pardy F."/>
            <person name="Fuh T."/>
            <person name="Niatou-Singa F.S."/>
            <person name="Gouil Q."/>
            <person name="Baker L."/>
            <person name="Ritchie M.E."/>
            <person name="Jex A.R."/>
            <person name="Gazzola D."/>
            <person name="Li H."/>
            <person name="Toshio Fujiwara R."/>
            <person name="Zhan B."/>
            <person name="Aroian R.V."/>
            <person name="Pafco B."/>
            <person name="Schwarz E.M."/>
        </authorList>
    </citation>
    <scope>NUCLEOTIDE SEQUENCE [LARGE SCALE GENOMIC DNA]</scope>
    <source>
        <strain evidence="3 4">Aroian</strain>
        <tissue evidence="3">Whole animal</tissue>
    </source>
</reference>
<proteinExistence type="predicted"/>
<accession>A0ABR1CUF4</accession>
<feature type="compositionally biased region" description="Basic residues" evidence="1">
    <location>
        <begin position="232"/>
        <end position="242"/>
    </location>
</feature>
<feature type="domain" description="C2" evidence="2">
    <location>
        <begin position="289"/>
        <end position="413"/>
    </location>
</feature>
<dbReference type="PROSITE" id="PS50004">
    <property type="entry name" value="C2"/>
    <property type="match status" value="1"/>
</dbReference>
<feature type="region of interest" description="Disordered" evidence="1">
    <location>
        <begin position="209"/>
        <end position="254"/>
    </location>
</feature>
<feature type="compositionally biased region" description="Low complexity" evidence="1">
    <location>
        <begin position="218"/>
        <end position="227"/>
    </location>
</feature>
<organism evidence="3 4">
    <name type="scientific">Necator americanus</name>
    <name type="common">Human hookworm</name>
    <dbReference type="NCBI Taxonomy" id="51031"/>
    <lineage>
        <taxon>Eukaryota</taxon>
        <taxon>Metazoa</taxon>
        <taxon>Ecdysozoa</taxon>
        <taxon>Nematoda</taxon>
        <taxon>Chromadorea</taxon>
        <taxon>Rhabditida</taxon>
        <taxon>Rhabditina</taxon>
        <taxon>Rhabditomorpha</taxon>
        <taxon>Strongyloidea</taxon>
        <taxon>Ancylostomatidae</taxon>
        <taxon>Bunostominae</taxon>
        <taxon>Necator</taxon>
    </lineage>
</organism>
<gene>
    <name evidence="3" type="primary">Necator_chrIII.g10148</name>
    <name evidence="3" type="ORF">RB195_009383</name>
</gene>
<evidence type="ECO:0000313" key="4">
    <source>
        <dbReference type="Proteomes" id="UP001303046"/>
    </source>
</evidence>
<feature type="compositionally biased region" description="Polar residues" evidence="1">
    <location>
        <begin position="433"/>
        <end position="446"/>
    </location>
</feature>
<evidence type="ECO:0000259" key="2">
    <source>
        <dbReference type="PROSITE" id="PS50004"/>
    </source>
</evidence>
<feature type="region of interest" description="Disordered" evidence="1">
    <location>
        <begin position="282"/>
        <end position="302"/>
    </location>
</feature>
<comment type="caution">
    <text evidence="3">The sequence shown here is derived from an EMBL/GenBank/DDBJ whole genome shotgun (WGS) entry which is preliminary data.</text>
</comment>
<dbReference type="SMART" id="SM00239">
    <property type="entry name" value="C2"/>
    <property type="match status" value="1"/>
</dbReference>
<dbReference type="Proteomes" id="UP001303046">
    <property type="component" value="Unassembled WGS sequence"/>
</dbReference>